<dbReference type="RefSeq" id="WP_182667780.1">
    <property type="nucleotide sequence ID" value="NZ_JACHTE010000001.1"/>
</dbReference>
<evidence type="ECO:0000313" key="2">
    <source>
        <dbReference type="Proteomes" id="UP000552587"/>
    </source>
</evidence>
<proteinExistence type="predicted"/>
<protein>
    <submittedName>
        <fullName evidence="1">SapC family protein</fullName>
    </submittedName>
</protein>
<organism evidence="1 2">
    <name type="scientific">Marilutibacter penaei</name>
    <dbReference type="NCBI Taxonomy" id="2759900"/>
    <lineage>
        <taxon>Bacteria</taxon>
        <taxon>Pseudomonadati</taxon>
        <taxon>Pseudomonadota</taxon>
        <taxon>Gammaproteobacteria</taxon>
        <taxon>Lysobacterales</taxon>
        <taxon>Lysobacteraceae</taxon>
        <taxon>Marilutibacter</taxon>
    </lineage>
</organism>
<dbReference type="Pfam" id="PF07277">
    <property type="entry name" value="SapC"/>
    <property type="match status" value="1"/>
</dbReference>
<gene>
    <name evidence="1" type="ORF">H4F99_00635</name>
</gene>
<dbReference type="EMBL" id="JACHTE010000001">
    <property type="protein sequence ID" value="MBB1086987.1"/>
    <property type="molecule type" value="Genomic_DNA"/>
</dbReference>
<dbReference type="InterPro" id="IPR010836">
    <property type="entry name" value="SapC"/>
</dbReference>
<keyword evidence="2" id="KW-1185">Reference proteome</keyword>
<dbReference type="Proteomes" id="UP000552587">
    <property type="component" value="Unassembled WGS sequence"/>
</dbReference>
<name>A0A7W3YDF5_9GAMM</name>
<accession>A0A7W3YDF5</accession>
<reference evidence="1 2" key="1">
    <citation type="submission" date="2020-07" db="EMBL/GenBank/DDBJ databases">
        <authorList>
            <person name="Xu S."/>
            <person name="Li A."/>
        </authorList>
    </citation>
    <scope>NUCLEOTIDE SEQUENCE [LARGE SCALE GENOMIC DNA]</scope>
    <source>
        <strain evidence="1 2">SG-8</strain>
    </source>
</reference>
<evidence type="ECO:0000313" key="1">
    <source>
        <dbReference type="EMBL" id="MBB1086987.1"/>
    </source>
</evidence>
<comment type="caution">
    <text evidence="1">The sequence shown here is derived from an EMBL/GenBank/DDBJ whole genome shotgun (WGS) entry which is preliminary data.</text>
</comment>
<sequence>MSQHAALDPALHRDLRVDMSRGAALGDALMFAPTFPAEFRNVQAHYPIVFHKDAAGRFQPVALFGFGPGQNLYLDGTRWEAGYLPLAVERQPFLIGSGAEPSVHVDLDSPRVGAATGEPLFDAGGQATPTLERAIAVLRTLHEGLQSNAAFVATLLEHDLLESFVLDVELDDGSQHRLSGFYAIHEEHLRSLAPETAGRLHAQGWLEAAYMALASLGQLRALIERARGHARAR</sequence>
<dbReference type="AlphaFoldDB" id="A0A7W3YDF5"/>